<evidence type="ECO:0000313" key="2">
    <source>
        <dbReference type="EMBL" id="KAH7030203.1"/>
    </source>
</evidence>
<proteinExistence type="predicted"/>
<feature type="signal peptide" evidence="1">
    <location>
        <begin position="1"/>
        <end position="18"/>
    </location>
</feature>
<dbReference type="Proteomes" id="UP000774617">
    <property type="component" value="Unassembled WGS sequence"/>
</dbReference>
<comment type="caution">
    <text evidence="2">The sequence shown here is derived from an EMBL/GenBank/DDBJ whole genome shotgun (WGS) entry which is preliminary data.</text>
</comment>
<protein>
    <submittedName>
        <fullName evidence="2">Uncharacterized protein</fullName>
    </submittedName>
</protein>
<keyword evidence="1" id="KW-0732">Signal</keyword>
<gene>
    <name evidence="2" type="ORF">B0J12DRAFT_732437</name>
</gene>
<accession>A0ABQ8FVY6</accession>
<evidence type="ECO:0000313" key="3">
    <source>
        <dbReference type="Proteomes" id="UP000774617"/>
    </source>
</evidence>
<evidence type="ECO:0000256" key="1">
    <source>
        <dbReference type="SAM" id="SignalP"/>
    </source>
</evidence>
<dbReference type="EMBL" id="JAGTJR010000045">
    <property type="protein sequence ID" value="KAH7030203.1"/>
    <property type="molecule type" value="Genomic_DNA"/>
</dbReference>
<sequence>MLFMPLLPTLLLTTLAAAAPAPDAVLDALAPRDTPLPPPSAFGLVAHAPGRVFDGARIAAKQGGLVLQTTNLDARCGPHSDQTRRFAAFTNKNTDSVYLWDPKTGSKRQQLWCDVSGMGQGVCQYTRDEEQARGLNKNRITTTEFGFRGPGTEESPSELVWRGKTRWIACPRDGKRGSKGPWSVRLAVGGGDNPGGNRNCRRFSARVVQLPGALGCHYTNRESG</sequence>
<feature type="chain" id="PRO_5047283978" evidence="1">
    <location>
        <begin position="19"/>
        <end position="224"/>
    </location>
</feature>
<name>A0ABQ8FVY6_9PEZI</name>
<reference evidence="2 3" key="1">
    <citation type="journal article" date="2021" name="Nat. Commun.">
        <title>Genetic determinants of endophytism in the Arabidopsis root mycobiome.</title>
        <authorList>
            <person name="Mesny F."/>
            <person name="Miyauchi S."/>
            <person name="Thiergart T."/>
            <person name="Pickel B."/>
            <person name="Atanasova L."/>
            <person name="Karlsson M."/>
            <person name="Huettel B."/>
            <person name="Barry K.W."/>
            <person name="Haridas S."/>
            <person name="Chen C."/>
            <person name="Bauer D."/>
            <person name="Andreopoulos W."/>
            <person name="Pangilinan J."/>
            <person name="LaButti K."/>
            <person name="Riley R."/>
            <person name="Lipzen A."/>
            <person name="Clum A."/>
            <person name="Drula E."/>
            <person name="Henrissat B."/>
            <person name="Kohler A."/>
            <person name="Grigoriev I.V."/>
            <person name="Martin F.M."/>
            <person name="Hacquard S."/>
        </authorList>
    </citation>
    <scope>NUCLEOTIDE SEQUENCE [LARGE SCALE GENOMIC DNA]</scope>
    <source>
        <strain evidence="2 3">MPI-SDFR-AT-0080</strain>
    </source>
</reference>
<keyword evidence="3" id="KW-1185">Reference proteome</keyword>
<organism evidence="2 3">
    <name type="scientific">Macrophomina phaseolina</name>
    <dbReference type="NCBI Taxonomy" id="35725"/>
    <lineage>
        <taxon>Eukaryota</taxon>
        <taxon>Fungi</taxon>
        <taxon>Dikarya</taxon>
        <taxon>Ascomycota</taxon>
        <taxon>Pezizomycotina</taxon>
        <taxon>Dothideomycetes</taxon>
        <taxon>Dothideomycetes incertae sedis</taxon>
        <taxon>Botryosphaeriales</taxon>
        <taxon>Botryosphaeriaceae</taxon>
        <taxon>Macrophomina</taxon>
    </lineage>
</organism>